<keyword evidence="2" id="KW-0731">Sigma factor</keyword>
<dbReference type="PANTHER" id="PTHR43133:SF8">
    <property type="entry name" value="RNA POLYMERASE SIGMA FACTOR HI_1459-RELATED"/>
    <property type="match status" value="1"/>
</dbReference>
<dbReference type="PANTHER" id="PTHR43133">
    <property type="entry name" value="RNA POLYMERASE ECF-TYPE SIGMA FACTO"/>
    <property type="match status" value="1"/>
</dbReference>
<dbReference type="EMBL" id="JBHSXS010000030">
    <property type="protein sequence ID" value="MFC6884782.1"/>
    <property type="molecule type" value="Genomic_DNA"/>
</dbReference>
<dbReference type="Proteomes" id="UP001596380">
    <property type="component" value="Unassembled WGS sequence"/>
</dbReference>
<protein>
    <submittedName>
        <fullName evidence="7">Sigma factor</fullName>
    </submittedName>
</protein>
<accession>A0ABW2CSQ5</accession>
<gene>
    <name evidence="7" type="ORF">ACFQKB_33835</name>
</gene>
<evidence type="ECO:0000313" key="7">
    <source>
        <dbReference type="EMBL" id="MFC6884782.1"/>
    </source>
</evidence>
<feature type="compositionally biased region" description="Pro residues" evidence="5">
    <location>
        <begin position="391"/>
        <end position="413"/>
    </location>
</feature>
<keyword evidence="3" id="KW-0238">DNA-binding</keyword>
<dbReference type="Gene3D" id="1.10.1740.10">
    <property type="match status" value="1"/>
</dbReference>
<proteinExistence type="predicted"/>
<evidence type="ECO:0000256" key="1">
    <source>
        <dbReference type="ARBA" id="ARBA00023015"/>
    </source>
</evidence>
<dbReference type="InterPro" id="IPR039425">
    <property type="entry name" value="RNA_pol_sigma-70-like"/>
</dbReference>
<name>A0ABW2CSQ5_9ACTN</name>
<evidence type="ECO:0000256" key="3">
    <source>
        <dbReference type="ARBA" id="ARBA00023125"/>
    </source>
</evidence>
<comment type="caution">
    <text evidence="7">The sequence shown here is derived from an EMBL/GenBank/DDBJ whole genome shotgun (WGS) entry which is preliminary data.</text>
</comment>
<evidence type="ECO:0000259" key="6">
    <source>
        <dbReference type="Pfam" id="PF04542"/>
    </source>
</evidence>
<organism evidence="7 8">
    <name type="scientific">Actinomadura yumaensis</name>
    <dbReference type="NCBI Taxonomy" id="111807"/>
    <lineage>
        <taxon>Bacteria</taxon>
        <taxon>Bacillati</taxon>
        <taxon>Actinomycetota</taxon>
        <taxon>Actinomycetes</taxon>
        <taxon>Streptosporangiales</taxon>
        <taxon>Thermomonosporaceae</taxon>
        <taxon>Actinomadura</taxon>
    </lineage>
</organism>
<dbReference type="InterPro" id="IPR013325">
    <property type="entry name" value="RNA_pol_sigma_r2"/>
</dbReference>
<keyword evidence="8" id="KW-1185">Reference proteome</keyword>
<dbReference type="SUPFAM" id="SSF88946">
    <property type="entry name" value="Sigma2 domain of RNA polymerase sigma factors"/>
    <property type="match status" value="1"/>
</dbReference>
<feature type="compositionally biased region" description="Low complexity" evidence="5">
    <location>
        <begin position="360"/>
        <end position="383"/>
    </location>
</feature>
<evidence type="ECO:0000313" key="8">
    <source>
        <dbReference type="Proteomes" id="UP001596380"/>
    </source>
</evidence>
<reference evidence="8" key="1">
    <citation type="journal article" date="2019" name="Int. J. Syst. Evol. Microbiol.">
        <title>The Global Catalogue of Microorganisms (GCM) 10K type strain sequencing project: providing services to taxonomists for standard genome sequencing and annotation.</title>
        <authorList>
            <consortium name="The Broad Institute Genomics Platform"/>
            <consortium name="The Broad Institute Genome Sequencing Center for Infectious Disease"/>
            <person name="Wu L."/>
            <person name="Ma J."/>
        </authorList>
    </citation>
    <scope>NUCLEOTIDE SEQUENCE [LARGE SCALE GENOMIC DNA]</scope>
    <source>
        <strain evidence="8">JCM 3369</strain>
    </source>
</reference>
<evidence type="ECO:0000256" key="4">
    <source>
        <dbReference type="ARBA" id="ARBA00023163"/>
    </source>
</evidence>
<dbReference type="InterPro" id="IPR007627">
    <property type="entry name" value="RNA_pol_sigma70_r2"/>
</dbReference>
<feature type="domain" description="RNA polymerase sigma-70 region 2" evidence="6">
    <location>
        <begin position="30"/>
        <end position="91"/>
    </location>
</feature>
<keyword evidence="1" id="KW-0805">Transcription regulation</keyword>
<keyword evidence="4" id="KW-0804">Transcription</keyword>
<sequence length="509" mass="54197">MPRWSSEEVAADRRLVQGLNEGDDVALGELYEEYAPHLYDYVSSVTGDVKVTADIVHDTFIDAYRRAPRMRDHVHLSSWLFGAARRRCVQRGRTGELWWDRDAEFAGHDLLRATLARMEFADQEAALLAFRHRLRPSRLGAALGVSSRRAALRVRRARTSLEEAHRAELEQAARECAGLRAAEPEPAAKARSFRSAAVVMLAARAPERRAPEPAAPPIEDEDVRRHVGDCADCRERARPGAVELLASAPAPVLPAALRHRVMHTATDPELAGHRADIAARGGALTPEGLPSQPDVPSPFTKRWLFTGGGMAGALVTALLATVVMGTGLGPSTLRWPPFGTRPQPSVTDRSSPGGPDHGTRPPQAQAPGGRPGAAGAPPAVRPQTDGREPRVPSPGPGPTTPAPTTPPPVPPTVPGELLVSPGKITMYGTKVAHIRLAAQKGPVTWTAMSSTGQIVLDRMQGGMAKGASDEVTVTLRTALIGLPGEGKVTITDSEGAAHQITIAWGVSLL</sequence>
<evidence type="ECO:0000256" key="5">
    <source>
        <dbReference type="SAM" id="MobiDB-lite"/>
    </source>
</evidence>
<evidence type="ECO:0000256" key="2">
    <source>
        <dbReference type="ARBA" id="ARBA00023082"/>
    </source>
</evidence>
<dbReference type="RefSeq" id="WP_160821109.1">
    <property type="nucleotide sequence ID" value="NZ_JBHSXS010000030.1"/>
</dbReference>
<dbReference type="Pfam" id="PF04542">
    <property type="entry name" value="Sigma70_r2"/>
    <property type="match status" value="1"/>
</dbReference>
<feature type="region of interest" description="Disordered" evidence="5">
    <location>
        <begin position="329"/>
        <end position="417"/>
    </location>
</feature>